<feature type="domain" description="DUF7903" evidence="2">
    <location>
        <begin position="42"/>
        <end position="400"/>
    </location>
</feature>
<organism evidence="3 4">
    <name type="scientific">Rhodamnia argentea</name>
    <dbReference type="NCBI Taxonomy" id="178133"/>
    <lineage>
        <taxon>Eukaryota</taxon>
        <taxon>Viridiplantae</taxon>
        <taxon>Streptophyta</taxon>
        <taxon>Embryophyta</taxon>
        <taxon>Tracheophyta</taxon>
        <taxon>Spermatophyta</taxon>
        <taxon>Magnoliopsida</taxon>
        <taxon>eudicotyledons</taxon>
        <taxon>Gunneridae</taxon>
        <taxon>Pentapetalae</taxon>
        <taxon>rosids</taxon>
        <taxon>malvids</taxon>
        <taxon>Myrtales</taxon>
        <taxon>Myrtaceae</taxon>
        <taxon>Myrtoideae</taxon>
        <taxon>Myrteae</taxon>
        <taxon>Australasian group</taxon>
        <taxon>Rhodamnia</taxon>
    </lineage>
</organism>
<feature type="region of interest" description="Disordered" evidence="1">
    <location>
        <begin position="1"/>
        <end position="24"/>
    </location>
</feature>
<dbReference type="GeneID" id="115734257"/>
<feature type="compositionally biased region" description="Low complexity" evidence="1">
    <location>
        <begin position="13"/>
        <end position="24"/>
    </location>
</feature>
<dbReference type="Pfam" id="PF25475">
    <property type="entry name" value="DUF7903"/>
    <property type="match status" value="1"/>
</dbReference>
<protein>
    <submittedName>
        <fullName evidence="4">Uncharacterized protein LOC115734257</fullName>
    </submittedName>
</protein>
<evidence type="ECO:0000256" key="1">
    <source>
        <dbReference type="SAM" id="MobiDB-lite"/>
    </source>
</evidence>
<name>A0A8B8NFK3_9MYRT</name>
<dbReference type="RefSeq" id="XP_030520814.1">
    <property type="nucleotide sequence ID" value="XM_030664954.2"/>
</dbReference>
<evidence type="ECO:0000313" key="4">
    <source>
        <dbReference type="RefSeq" id="XP_030520814.1"/>
    </source>
</evidence>
<dbReference type="KEGG" id="rarg:115734257"/>
<evidence type="ECO:0000259" key="2">
    <source>
        <dbReference type="Pfam" id="PF25475"/>
    </source>
</evidence>
<feature type="compositionally biased region" description="Basic residues" evidence="1">
    <location>
        <begin position="1"/>
        <end position="10"/>
    </location>
</feature>
<dbReference type="Proteomes" id="UP000827889">
    <property type="component" value="Chromosome 6"/>
</dbReference>
<gene>
    <name evidence="4" type="primary">LOC115734257</name>
</gene>
<proteinExistence type="predicted"/>
<evidence type="ECO:0000313" key="3">
    <source>
        <dbReference type="Proteomes" id="UP000827889"/>
    </source>
</evidence>
<dbReference type="PANTHER" id="PTHR35481">
    <property type="entry name" value="DNA-DIRECTED RNA POLYMERASE SUBUNIT ALPHA"/>
    <property type="match status" value="1"/>
</dbReference>
<dbReference type="InterPro" id="IPR057225">
    <property type="entry name" value="DUF7903"/>
</dbReference>
<dbReference type="OrthoDB" id="1720041at2759"/>
<sequence length="408" mass="45833">MAYVPPHKRPSKESVSPSPVPASLSQQFKKGLSFRSPENNAHQSGKIANANTTIYRWLTVGLDFDGDHLPCGVFLKPVSVEAIAPISGEKLLSLLALGKSRMVNEEDETGQDHWKKPWEHIAETVMQDLVSSFEVVRSEIKGPSFVRIKPMLVARFGKNLFRGTPPFPVEACGDIVTENSLKQRKKLFYTNLPSSFVEDVTQRIITEIGLSFEDEKDRYIVLLSDKSRPDVTITCKCNVIKADQRLELYKVELNPVRRLVVDVSCLNKDLDMRLMLFNKRILTAIDENAKNSISDLITSAVLDSNVKGGLRWPLGKASSGDRYSVVGMWHTISKRYKNSSMKLEARHADRFEFGNSHGEVTEEVELYLKGIISELHGQSVGTDSISDMLKDAVKMMWEHFLSCGYPVV</sequence>
<keyword evidence="3" id="KW-1185">Reference proteome</keyword>
<dbReference type="PANTHER" id="PTHR35481:SF1">
    <property type="entry name" value="DNA-DIRECTED RNA POLYMERASE SUBUNIT ALPHA"/>
    <property type="match status" value="1"/>
</dbReference>
<dbReference type="AlphaFoldDB" id="A0A8B8NFK3"/>
<reference evidence="4" key="1">
    <citation type="submission" date="2025-08" db="UniProtKB">
        <authorList>
            <consortium name="RefSeq"/>
        </authorList>
    </citation>
    <scope>IDENTIFICATION</scope>
    <source>
        <tissue evidence="4">Leaf</tissue>
    </source>
</reference>
<accession>A0A8B8NFK3</accession>